<dbReference type="GO" id="GO:0031213">
    <property type="term" value="C:RSF complex"/>
    <property type="evidence" value="ECO:0007669"/>
    <property type="project" value="InterPro"/>
</dbReference>
<dbReference type="InterPro" id="IPR028942">
    <property type="entry name" value="WHIM1_dom"/>
</dbReference>
<feature type="compositionally biased region" description="Basic residues" evidence="3">
    <location>
        <begin position="333"/>
        <end position="342"/>
    </location>
</feature>
<evidence type="ECO:0000256" key="1">
    <source>
        <dbReference type="ARBA" id="ARBA00004123"/>
    </source>
</evidence>
<dbReference type="Proteomes" id="UP001189122">
    <property type="component" value="Unassembled WGS sequence"/>
</dbReference>
<evidence type="ECO:0000313" key="6">
    <source>
        <dbReference type="Proteomes" id="UP001189122"/>
    </source>
</evidence>
<evidence type="ECO:0000313" key="5">
    <source>
        <dbReference type="EMBL" id="CAA2619311.1"/>
    </source>
</evidence>
<proteinExistence type="predicted"/>
<dbReference type="PANTHER" id="PTHR14296:SF3">
    <property type="entry name" value="DIKAR, ISOFORM F"/>
    <property type="match status" value="1"/>
</dbReference>
<feature type="region of interest" description="Disordered" evidence="3">
    <location>
        <begin position="309"/>
        <end position="511"/>
    </location>
</feature>
<dbReference type="Pfam" id="PF15612">
    <property type="entry name" value="WHIM1"/>
    <property type="match status" value="1"/>
</dbReference>
<dbReference type="GO" id="GO:0006355">
    <property type="term" value="P:regulation of DNA-templated transcription"/>
    <property type="evidence" value="ECO:0007669"/>
    <property type="project" value="InterPro"/>
</dbReference>
<name>A0A7I8IME5_SPIIN</name>
<protein>
    <recommendedName>
        <fullName evidence="4">WHIM1 domain-containing protein</fullName>
    </recommendedName>
</protein>
<sequence>MALGRATWVTVLCRKLKDWWHWVAEGEIPIVASHGAEVEFYKTLEPKTRVLILKALCDIRVEQEDIRSYIDNSIKHGIQLAAFRQERVGGDSHGISFWYEDDPIIGHRLYREIRRVEVIKKAKAKGSQSLATVSCQWETVATNLDEFQEVSVIKLNNRTEASLGKKNPQGYRPSLLMNRKEKLLKKHTEKLSFLIAFDDFDRSINEAIKITKKRQASPEQQQQAVRRESVVGKVEAFTNGRWNGPPPQPHNDSYESLSQNHFLAQESTEKEARRYSEDFVEAISDNEADYDSDDIMGEAIYDEEYIRNRKQKKVSSSSEDEEYHWEEETWTRTTKRRKRRKIPSAGAKTATSLSATVVDEIQSGLRRSKRSTRPRINYRQYELSDTDMESTVPAKSNASDGLSDGDDNQYLSEEDGDEEKGPGPEPQAGFVIQSPEKEEQEEEQEQEQEDEGEEDEEAKPVVKTSSSPDRDSGGAPQKRPRYLDLNEIAPGSGFDDGPVGFMVKDDDKADY</sequence>
<feature type="compositionally biased region" description="Acidic residues" evidence="3">
    <location>
        <begin position="403"/>
        <end position="418"/>
    </location>
</feature>
<dbReference type="InterPro" id="IPR028938">
    <property type="entry name" value="Rsf1-like"/>
</dbReference>
<dbReference type="PANTHER" id="PTHR14296">
    <property type="entry name" value="REMODELING AND SPACING FACTOR 1"/>
    <property type="match status" value="1"/>
</dbReference>
<organism evidence="5">
    <name type="scientific">Spirodela intermedia</name>
    <name type="common">Intermediate duckweed</name>
    <dbReference type="NCBI Taxonomy" id="51605"/>
    <lineage>
        <taxon>Eukaryota</taxon>
        <taxon>Viridiplantae</taxon>
        <taxon>Streptophyta</taxon>
        <taxon>Embryophyta</taxon>
        <taxon>Tracheophyta</taxon>
        <taxon>Spermatophyta</taxon>
        <taxon>Magnoliopsida</taxon>
        <taxon>Liliopsida</taxon>
        <taxon>Araceae</taxon>
        <taxon>Lemnoideae</taxon>
        <taxon>Spirodela</taxon>
    </lineage>
</organism>
<keyword evidence="2" id="KW-0539">Nucleus</keyword>
<evidence type="ECO:0000259" key="4">
    <source>
        <dbReference type="Pfam" id="PF15612"/>
    </source>
</evidence>
<dbReference type="EMBL" id="CACRZD030000004">
    <property type="protein sequence ID" value="CAA6659038.1"/>
    <property type="molecule type" value="Genomic_DNA"/>
</dbReference>
<dbReference type="EMBL" id="LR743591">
    <property type="protein sequence ID" value="CAA2619311.1"/>
    <property type="molecule type" value="Genomic_DNA"/>
</dbReference>
<keyword evidence="6" id="KW-1185">Reference proteome</keyword>
<evidence type="ECO:0000256" key="2">
    <source>
        <dbReference type="ARBA" id="ARBA00023242"/>
    </source>
</evidence>
<accession>A0A7I8IME5</accession>
<gene>
    <name evidence="5" type="ORF">SI7747_04005478</name>
</gene>
<feature type="compositionally biased region" description="Acidic residues" evidence="3">
    <location>
        <begin position="438"/>
        <end position="457"/>
    </location>
</feature>
<evidence type="ECO:0000256" key="3">
    <source>
        <dbReference type="SAM" id="MobiDB-lite"/>
    </source>
</evidence>
<feature type="domain" description="WHIM1" evidence="4">
    <location>
        <begin position="36"/>
        <end position="71"/>
    </location>
</feature>
<reference evidence="5 6" key="1">
    <citation type="submission" date="2019-12" db="EMBL/GenBank/DDBJ databases">
        <authorList>
            <person name="Scholz U."/>
            <person name="Mascher M."/>
            <person name="Fiebig A."/>
        </authorList>
    </citation>
    <scope>NUCLEOTIDE SEQUENCE</scope>
</reference>
<comment type="subcellular location">
    <subcellularLocation>
        <location evidence="1">Nucleus</location>
    </subcellularLocation>
</comment>
<dbReference type="AlphaFoldDB" id="A0A7I8IME5"/>